<dbReference type="EC" id="5.6.2.4" evidence="7"/>
<feature type="domain" description="UvrD-like helicase ATP-binding" evidence="11">
    <location>
        <begin position="184"/>
        <end position="531"/>
    </location>
</feature>
<evidence type="ECO:0000256" key="8">
    <source>
        <dbReference type="ARBA" id="ARBA00048988"/>
    </source>
</evidence>
<evidence type="ECO:0000259" key="11">
    <source>
        <dbReference type="PROSITE" id="PS51198"/>
    </source>
</evidence>
<proteinExistence type="predicted"/>
<dbReference type="InterPro" id="IPR014016">
    <property type="entry name" value="UvrD-like_ATP-bd"/>
</dbReference>
<dbReference type="InterPro" id="IPR027417">
    <property type="entry name" value="P-loop_NTPase"/>
</dbReference>
<evidence type="ECO:0000256" key="3">
    <source>
        <dbReference type="ARBA" id="ARBA00022806"/>
    </source>
</evidence>
<keyword evidence="1 9" id="KW-0547">Nucleotide-binding</keyword>
<evidence type="ECO:0000313" key="13">
    <source>
        <dbReference type="Proteomes" id="UP000674416"/>
    </source>
</evidence>
<evidence type="ECO:0000256" key="1">
    <source>
        <dbReference type="ARBA" id="ARBA00022741"/>
    </source>
</evidence>
<evidence type="ECO:0000256" key="2">
    <source>
        <dbReference type="ARBA" id="ARBA00022801"/>
    </source>
</evidence>
<protein>
    <recommendedName>
        <fullName evidence="7">DNA 3'-5' helicase</fullName>
        <ecNumber evidence="7">5.6.2.4</ecNumber>
    </recommendedName>
</protein>
<keyword evidence="5" id="KW-0413">Isomerase</keyword>
<gene>
    <name evidence="12" type="ORF">JOC74_000997</name>
</gene>
<dbReference type="InterPro" id="IPR014017">
    <property type="entry name" value="DNA_helicase_UvrD-like_C"/>
</dbReference>
<dbReference type="EMBL" id="JAFDST010000001">
    <property type="protein sequence ID" value="MBP1080509.1"/>
    <property type="molecule type" value="Genomic_DNA"/>
</dbReference>
<dbReference type="GO" id="GO:0016787">
    <property type="term" value="F:hydrolase activity"/>
    <property type="evidence" value="ECO:0007669"/>
    <property type="project" value="UniProtKB-KW"/>
</dbReference>
<keyword evidence="10" id="KW-0175">Coiled coil</keyword>
<keyword evidence="4 9" id="KW-0067">ATP-binding</keyword>
<name>A0ABS4CSH7_9BACI</name>
<dbReference type="PANTHER" id="PTHR11070:SF17">
    <property type="entry name" value="DNA HELICASE IV"/>
    <property type="match status" value="1"/>
</dbReference>
<dbReference type="SUPFAM" id="SSF52540">
    <property type="entry name" value="P-loop containing nucleoside triphosphate hydrolases"/>
    <property type="match status" value="1"/>
</dbReference>
<evidence type="ECO:0000256" key="6">
    <source>
        <dbReference type="ARBA" id="ARBA00034617"/>
    </source>
</evidence>
<dbReference type="RefSeq" id="WP_225970340.1">
    <property type="nucleotide sequence ID" value="NZ_JAFDST010000001.1"/>
</dbReference>
<evidence type="ECO:0000256" key="9">
    <source>
        <dbReference type="PROSITE-ProRule" id="PRU00560"/>
    </source>
</evidence>
<sequence>MSEEKIDLYKEEEKKLSEKLAKIQEYYERLENIPRYYGNDFTEQVLEDNRERQREQLKKSLEEPYFGRLDFQEDGSKGAVETYIGKVGVQEEKTGKLLVIDWRAPVSTLFYAFSGSEDYVFYQSPDGIVDGTIHLKRNIVIRQKNLIRVVDSYVKGEELNGGDEFLLYKLGEQKDNKLKDIVSTIQAEQNAIIRHPNDKALIIQGVAGSGKTTVALHRLAYLLYEYREQMQPERMIIFAPNSMFLDYISHVLPELGVGHIKQTTFSDWAIISIGERITLTDQQESLKKRFEEKSENVRKLDQIAGFKGSLAFRDQIDEMLKEFEASCLPKKDFSPWEGAVYEKEKLIEWLKTDGKHSPLAIKRSRMQARLKRWIEIELKMFGGRERQEVKKKAMQRLRSFMNDWPKASARSLYGRVLKKQFRHEESSFHKLQKGQVEQEDLAPLLYITHYLNGIDKEGRFDHVVIDEAQDFSPFQLAVIKARTRKHSFTILGDLAQGIYGNQGIEEWQRFKEVLGEDNTALFQIEKSYRSTMEIIEFANSILMHLEPRPAVALPVFRSGEQVRTQKTEALEQHKEIVKWTQEMAENQVQTMSIIGRTEEQCEKIYENLTKNGIEATFIRAKDRSYQGGISVLPIYLSKGLEFDAVLLAGVTQEHYPKDSFHTKLLYVGCTRALHYLHLFYEERPSLLIANKV</sequence>
<keyword evidence="13" id="KW-1185">Reference proteome</keyword>
<evidence type="ECO:0000256" key="7">
    <source>
        <dbReference type="ARBA" id="ARBA00034808"/>
    </source>
</evidence>
<keyword evidence="3 9" id="KW-0347">Helicase</keyword>
<dbReference type="InterPro" id="IPR000212">
    <property type="entry name" value="DNA_helicase_UvrD/REP"/>
</dbReference>
<comment type="caution">
    <text evidence="12">The sequence shown here is derived from an EMBL/GenBank/DDBJ whole genome shotgun (WGS) entry which is preliminary data.</text>
</comment>
<dbReference type="Pfam" id="PF00580">
    <property type="entry name" value="UvrD-helicase"/>
    <property type="match status" value="1"/>
</dbReference>
<organism evidence="12 13">
    <name type="scientific">Bacillus capparidis</name>
    <dbReference type="NCBI Taxonomy" id="1840411"/>
    <lineage>
        <taxon>Bacteria</taxon>
        <taxon>Bacillati</taxon>
        <taxon>Bacillota</taxon>
        <taxon>Bacilli</taxon>
        <taxon>Bacillales</taxon>
        <taxon>Bacillaceae</taxon>
        <taxon>Bacillus</taxon>
    </lineage>
</organism>
<evidence type="ECO:0000256" key="5">
    <source>
        <dbReference type="ARBA" id="ARBA00023235"/>
    </source>
</evidence>
<comment type="catalytic activity">
    <reaction evidence="6">
        <text>Couples ATP hydrolysis with the unwinding of duplex DNA by translocating in the 3'-5' direction.</text>
        <dbReference type="EC" id="5.6.2.4"/>
    </reaction>
</comment>
<dbReference type="GO" id="GO:0003678">
    <property type="term" value="F:DNA helicase activity"/>
    <property type="evidence" value="ECO:0007669"/>
    <property type="project" value="UniProtKB-EC"/>
</dbReference>
<evidence type="ECO:0000256" key="10">
    <source>
        <dbReference type="SAM" id="Coils"/>
    </source>
</evidence>
<dbReference type="InterPro" id="IPR027785">
    <property type="entry name" value="UvrD-like_helicase_C"/>
</dbReference>
<comment type="catalytic activity">
    <reaction evidence="8">
        <text>ATP + H2O = ADP + phosphate + H(+)</text>
        <dbReference type="Rhea" id="RHEA:13065"/>
        <dbReference type="ChEBI" id="CHEBI:15377"/>
        <dbReference type="ChEBI" id="CHEBI:15378"/>
        <dbReference type="ChEBI" id="CHEBI:30616"/>
        <dbReference type="ChEBI" id="CHEBI:43474"/>
        <dbReference type="ChEBI" id="CHEBI:456216"/>
        <dbReference type="EC" id="5.6.2.4"/>
    </reaction>
</comment>
<dbReference type="Pfam" id="PF13361">
    <property type="entry name" value="UvrD_C"/>
    <property type="match status" value="1"/>
</dbReference>
<dbReference type="Pfam" id="PF13538">
    <property type="entry name" value="UvrD_C_2"/>
    <property type="match status" value="1"/>
</dbReference>
<accession>A0ABS4CSH7</accession>
<keyword evidence="2 9" id="KW-0378">Hydrolase</keyword>
<dbReference type="PANTHER" id="PTHR11070">
    <property type="entry name" value="UVRD / RECB / PCRA DNA HELICASE FAMILY MEMBER"/>
    <property type="match status" value="1"/>
</dbReference>
<dbReference type="Proteomes" id="UP000674416">
    <property type="component" value="Unassembled WGS sequence"/>
</dbReference>
<dbReference type="PROSITE" id="PS51198">
    <property type="entry name" value="UVRD_HELICASE_ATP_BIND"/>
    <property type="match status" value="1"/>
</dbReference>
<feature type="coiled-coil region" evidence="10">
    <location>
        <begin position="6"/>
        <end position="63"/>
    </location>
</feature>
<evidence type="ECO:0000313" key="12">
    <source>
        <dbReference type="EMBL" id="MBP1080509.1"/>
    </source>
</evidence>
<evidence type="ECO:0000256" key="4">
    <source>
        <dbReference type="ARBA" id="ARBA00022840"/>
    </source>
</evidence>
<dbReference type="Gene3D" id="3.40.50.300">
    <property type="entry name" value="P-loop containing nucleotide triphosphate hydrolases"/>
    <property type="match status" value="2"/>
</dbReference>
<reference evidence="12 13" key="1">
    <citation type="submission" date="2021-01" db="EMBL/GenBank/DDBJ databases">
        <title>Genomic Encyclopedia of Type Strains, Phase IV (KMG-IV): sequencing the most valuable type-strain genomes for metagenomic binning, comparative biology and taxonomic classification.</title>
        <authorList>
            <person name="Goeker M."/>
        </authorList>
    </citation>
    <scope>NUCLEOTIDE SEQUENCE [LARGE SCALE GENOMIC DNA]</scope>
    <source>
        <strain evidence="12 13">DSM 103394</strain>
    </source>
</reference>
<feature type="binding site" evidence="9">
    <location>
        <begin position="205"/>
        <end position="212"/>
    </location>
    <ligand>
        <name>ATP</name>
        <dbReference type="ChEBI" id="CHEBI:30616"/>
    </ligand>
</feature>